<dbReference type="PANTHER" id="PTHR11439:SF500">
    <property type="entry name" value="RNA-DIRECTED DNA POLYMERASE"/>
    <property type="match status" value="1"/>
</dbReference>
<feature type="compositionally biased region" description="Low complexity" evidence="2">
    <location>
        <begin position="737"/>
        <end position="747"/>
    </location>
</feature>
<dbReference type="Gene3D" id="3.30.420.10">
    <property type="entry name" value="Ribonuclease H-like superfamily/Ribonuclease H"/>
    <property type="match status" value="1"/>
</dbReference>
<name>J7G0P5_ROSRU</name>
<organism evidence="4">
    <name type="scientific">Rosa rugosa</name>
    <name type="common">Rugosa rose</name>
    <dbReference type="NCBI Taxonomy" id="74645"/>
    <lineage>
        <taxon>Eukaryota</taxon>
        <taxon>Viridiplantae</taxon>
        <taxon>Streptophyta</taxon>
        <taxon>Embryophyta</taxon>
        <taxon>Tracheophyta</taxon>
        <taxon>Spermatophyta</taxon>
        <taxon>Magnoliopsida</taxon>
        <taxon>eudicotyledons</taxon>
        <taxon>Gunneridae</taxon>
        <taxon>Pentapetalae</taxon>
        <taxon>rosids</taxon>
        <taxon>fabids</taxon>
        <taxon>Rosales</taxon>
        <taxon>Rosaceae</taxon>
        <taxon>Rosoideae</taxon>
        <taxon>Rosoideae incertae sedis</taxon>
        <taxon>Rosa</taxon>
    </lineage>
</organism>
<feature type="region of interest" description="Disordered" evidence="2">
    <location>
        <begin position="222"/>
        <end position="294"/>
    </location>
</feature>
<dbReference type="InterPro" id="IPR013103">
    <property type="entry name" value="RVT_2"/>
</dbReference>
<dbReference type="EMBL" id="JQ791545">
    <property type="protein sequence ID" value="AFP55537.1"/>
    <property type="molecule type" value="Genomic_DNA"/>
</dbReference>
<reference evidence="4" key="2">
    <citation type="submission" date="2012-03" db="EMBL/GenBank/DDBJ databases">
        <authorList>
            <person name="Ayana D.T."/>
            <person name="Kaufmann H."/>
            <person name="Biber A."/>
            <person name="Debener T."/>
        </authorList>
    </citation>
    <scope>NUCLEOTIDE SEQUENCE</scope>
    <source>
        <tissue evidence="4">Leaf</tissue>
    </source>
</reference>
<feature type="domain" description="Integrase catalytic" evidence="3">
    <location>
        <begin position="529"/>
        <end position="617"/>
    </location>
</feature>
<dbReference type="SUPFAM" id="SSF56672">
    <property type="entry name" value="DNA/RNA polymerases"/>
    <property type="match status" value="1"/>
</dbReference>
<feature type="compositionally biased region" description="Polar residues" evidence="2">
    <location>
        <begin position="795"/>
        <end position="812"/>
    </location>
</feature>
<evidence type="ECO:0000259" key="3">
    <source>
        <dbReference type="PROSITE" id="PS50994"/>
    </source>
</evidence>
<dbReference type="Pfam" id="PF13976">
    <property type="entry name" value="gag_pre-integrs"/>
    <property type="match status" value="1"/>
</dbReference>
<feature type="compositionally biased region" description="Low complexity" evidence="2">
    <location>
        <begin position="264"/>
        <end position="280"/>
    </location>
</feature>
<dbReference type="InterPro" id="IPR057670">
    <property type="entry name" value="SH3_retrovirus"/>
</dbReference>
<evidence type="ECO:0000256" key="1">
    <source>
        <dbReference type="ARBA" id="ARBA00022750"/>
    </source>
</evidence>
<dbReference type="Pfam" id="PF22936">
    <property type="entry name" value="Pol_BBD"/>
    <property type="match status" value="1"/>
</dbReference>
<evidence type="ECO:0000256" key="2">
    <source>
        <dbReference type="SAM" id="MobiDB-lite"/>
    </source>
</evidence>
<protein>
    <submittedName>
        <fullName evidence="4">Retrotransposon polyprotein</fullName>
    </submittedName>
</protein>
<dbReference type="GO" id="GO:0003676">
    <property type="term" value="F:nucleic acid binding"/>
    <property type="evidence" value="ECO:0007669"/>
    <property type="project" value="InterPro"/>
</dbReference>
<keyword evidence="1" id="KW-0378">Hydrolase</keyword>
<keyword evidence="1" id="KW-0645">Protease</keyword>
<dbReference type="PROSITE" id="PS50994">
    <property type="entry name" value="INTEGRASE"/>
    <property type="match status" value="1"/>
</dbReference>
<dbReference type="SUPFAM" id="SSF53098">
    <property type="entry name" value="Ribonuclease H-like"/>
    <property type="match status" value="1"/>
</dbReference>
<evidence type="ECO:0000313" key="4">
    <source>
        <dbReference type="EMBL" id="AFP55537.1"/>
    </source>
</evidence>
<keyword evidence="1" id="KW-0064">Aspartyl protease</keyword>
<dbReference type="InterPro" id="IPR043502">
    <property type="entry name" value="DNA/RNA_pol_sf"/>
</dbReference>
<dbReference type="Pfam" id="PF25597">
    <property type="entry name" value="SH3_retrovirus"/>
    <property type="match status" value="1"/>
</dbReference>
<dbReference type="Pfam" id="PF14223">
    <property type="entry name" value="Retrotran_gag_2"/>
    <property type="match status" value="1"/>
</dbReference>
<accession>J7G0P5</accession>
<dbReference type="GO" id="GO:0004190">
    <property type="term" value="F:aspartic-type endopeptidase activity"/>
    <property type="evidence" value="ECO:0007669"/>
    <property type="project" value="UniProtKB-KW"/>
</dbReference>
<dbReference type="InterPro" id="IPR001584">
    <property type="entry name" value="Integrase_cat-core"/>
</dbReference>
<dbReference type="Pfam" id="PF07727">
    <property type="entry name" value="RVT_2"/>
    <property type="match status" value="1"/>
</dbReference>
<dbReference type="GO" id="GO:0015074">
    <property type="term" value="P:DNA integration"/>
    <property type="evidence" value="ECO:0007669"/>
    <property type="project" value="InterPro"/>
</dbReference>
<proteinExistence type="predicted"/>
<dbReference type="CDD" id="cd09272">
    <property type="entry name" value="RNase_HI_RT_Ty1"/>
    <property type="match status" value="1"/>
</dbReference>
<dbReference type="PANTHER" id="PTHR11439">
    <property type="entry name" value="GAG-POL-RELATED RETROTRANSPOSON"/>
    <property type="match status" value="1"/>
</dbReference>
<dbReference type="InterPro" id="IPR012337">
    <property type="entry name" value="RNaseH-like_sf"/>
</dbReference>
<feature type="compositionally biased region" description="Low complexity" evidence="2">
    <location>
        <begin position="779"/>
        <end position="794"/>
    </location>
</feature>
<dbReference type="InterPro" id="IPR025724">
    <property type="entry name" value="GAG-pre-integrase_dom"/>
</dbReference>
<sequence>MASSSSTENTPSVSNFLTIKLDRTNYPLWLAQITPILKSRKLWGFVDGTNLCPPCFLKDKAGQLTDQVNPDFEPWILQDQMVLSWINGSLTPKVLSTVARSTSLHATWTALATRFASQSQHRVLQLRADLLRTTRGTMSISDYLDKLNSIADNLALAGSPVPDADLVNIVMTNVGPLYETTVSSAQARDSPITYEALEVLLLSAERRVSEYAHPAAAEGIHALHATQSRGRGRNSFISGRGGSNRGGSYSHGITNSGSAHSRGRGTFSHSRGSSGSRRSSILGPAPGTTTSNGNSFFNTGRIQCQICSRPGHSAIDCFNRLNLSYEGRVPSSRLNAMTAHHSPSEETWLTDTGANSHVTPNLGNIDSPKSYKGLDNLGGINSDSGLSIKHIGSSKLNSSSSSFHLNDILHCPSASTNLLSVYKFTIDNHCYFIFYPNYFCVKDLKTGKMLYHGKSENGLYPFRFPSKTSKVSSSLAYVSSRVSAETWHSRLGHASSTIVSKVLSNKAVPVLGSSNFSFCQSCPLGKSGEYKSHIFQSYLSTNGIFQRFSCPKHPEQNGLAERKHRHIVDTGLTLLAHAHMPSTYWVDSFNTAVYIINRLPSRVLNYASPYEQLFHRVPQYHSLKVFGCACFPYLRPYNSSKLQLRSKRCVFLGYSLNHQGYRCFDPSSGRVYLSRHVLFDESSFPFTEPALTSNSSIDSSTDQSILIFGPLSGPSPSLSPSPSPSPSPCISDPPRQSHPSSPSAANVAPPPAHERPPPTPSLQVYTRNRQLPVLSFGDSSQSQSPSSSSPPNQSIPTLISPSSSQTDASPITHTDPHSSTSLPTNNPIPPLLSSPLVSQVQNHGDIVTRSKHGISKPNPKYAMHSTLLALPLEPTCYTQAAKYPEWREAMDHEFKALQQAGTWFLVPPSSLMNILPNKWVFRIKKRSDGSVERYKARLVANGFHQQEGLDYTETFSPVVKHSTIRLVLALAVSHRWPIRQLDVQNVFLHGYLNEDIYMKQHVGFVDPKFPQHVCKLRRSLYGLKQAPRAWFRCFSDYLEELGFLESRADYSMFTFNNRGIYIILLIYVDDILITGNNSSHISHLIHNLNSLFSMKDLGSVHYFLGIETVYNGDHLHLTQHKYIVDLLKKTKLHDSRPYPTPVLSGKKLSVYDGVKLEDPSEYRSIVGALQYLTLTRPDICYAVNQVCQFMHSPTNVHWVAVKRILRYLKYTLNHGLVYQPGSHKLVAYSDADYAGDPDDRHSTGGFCSSKKHKTVSRSSAEAEYRQLAYTAAELSWLRSLFRDLNVFLSCPRIWCDNISSISLASNPVFHSRTKHIEVDYHYVRDKVVRQELAVSYVSTADQTADIFTKGLSTQRFQFLASKLPVRARPLSLRGNDNQERYRPA</sequence>
<feature type="region of interest" description="Disordered" evidence="2">
    <location>
        <begin position="775"/>
        <end position="835"/>
    </location>
</feature>
<feature type="compositionally biased region" description="Pro residues" evidence="2">
    <location>
        <begin position="717"/>
        <end position="727"/>
    </location>
</feature>
<dbReference type="InterPro" id="IPR054722">
    <property type="entry name" value="PolX-like_BBD"/>
</dbReference>
<reference evidence="4" key="1">
    <citation type="journal article" date="2012" name="BMC Genomics">
        <title>Evolution of the Rdr1 TNL-cluster in roses and other Rosaceous species.</title>
        <authorList>
            <person name="Terefe-Ayana D."/>
            <person name="Kaufmann H."/>
            <person name="Linde M."/>
            <person name="Debener T."/>
        </authorList>
    </citation>
    <scope>NUCLEOTIDE SEQUENCE</scope>
    <source>
        <tissue evidence="4">Leaf</tissue>
    </source>
</reference>
<feature type="region of interest" description="Disordered" evidence="2">
    <location>
        <begin position="708"/>
        <end position="763"/>
    </location>
</feature>
<dbReference type="InterPro" id="IPR036397">
    <property type="entry name" value="RNaseH_sf"/>
</dbReference>